<dbReference type="InterPro" id="IPR041280">
    <property type="entry name" value="Big_10"/>
</dbReference>
<keyword evidence="12" id="KW-1185">Reference proteome</keyword>
<dbReference type="Gene3D" id="2.40.440.10">
    <property type="entry name" value="L,D-transpeptidase catalytic domain-like"/>
    <property type="match status" value="1"/>
</dbReference>
<dbReference type="PANTHER" id="PTHR30582:SF2">
    <property type="entry name" value="L,D-TRANSPEPTIDASE YCIB-RELATED"/>
    <property type="match status" value="1"/>
</dbReference>
<dbReference type="RefSeq" id="WP_367991032.1">
    <property type="nucleotide sequence ID" value="NZ_JBFPJR010000003.1"/>
</dbReference>
<feature type="region of interest" description="Disordered" evidence="8">
    <location>
        <begin position="43"/>
        <end position="66"/>
    </location>
</feature>
<evidence type="ECO:0000256" key="8">
    <source>
        <dbReference type="SAM" id="MobiDB-lite"/>
    </source>
</evidence>
<accession>A0ABV3SU52</accession>
<gene>
    <name evidence="11" type="ORF">AB3X52_01990</name>
</gene>
<organism evidence="11 12">
    <name type="scientific">Nocardioides eburneus</name>
    <dbReference type="NCBI Taxonomy" id="3231482"/>
    <lineage>
        <taxon>Bacteria</taxon>
        <taxon>Bacillati</taxon>
        <taxon>Actinomycetota</taxon>
        <taxon>Actinomycetes</taxon>
        <taxon>Propionibacteriales</taxon>
        <taxon>Nocardioidaceae</taxon>
        <taxon>Nocardioides</taxon>
    </lineage>
</organism>
<name>A0ABV3SU52_9ACTN</name>
<evidence type="ECO:0000256" key="4">
    <source>
        <dbReference type="ARBA" id="ARBA00022984"/>
    </source>
</evidence>
<evidence type="ECO:0000256" key="1">
    <source>
        <dbReference type="ARBA" id="ARBA00004752"/>
    </source>
</evidence>
<evidence type="ECO:0000259" key="10">
    <source>
        <dbReference type="PROSITE" id="PS52029"/>
    </source>
</evidence>
<dbReference type="Pfam" id="PF03734">
    <property type="entry name" value="YkuD"/>
    <property type="match status" value="1"/>
</dbReference>
<feature type="active site" description="Nucleophile" evidence="7">
    <location>
        <position position="369"/>
    </location>
</feature>
<reference evidence="11 12" key="1">
    <citation type="submission" date="2024-07" db="EMBL/GenBank/DDBJ databases">
        <authorList>
            <person name="Lee S."/>
            <person name="Kang M."/>
        </authorList>
    </citation>
    <scope>NUCLEOTIDE SEQUENCE [LARGE SCALE GENOMIC DNA]</scope>
    <source>
        <strain evidence="11 12">DS6</strain>
    </source>
</reference>
<dbReference type="EMBL" id="JBFPJR010000003">
    <property type="protein sequence ID" value="MEX0426373.1"/>
    <property type="molecule type" value="Genomic_DNA"/>
</dbReference>
<evidence type="ECO:0000256" key="9">
    <source>
        <dbReference type="SAM" id="SignalP"/>
    </source>
</evidence>
<proteinExistence type="predicted"/>
<feature type="signal peptide" evidence="9">
    <location>
        <begin position="1"/>
        <end position="39"/>
    </location>
</feature>
<feature type="active site" description="Proton donor/acceptor" evidence="7">
    <location>
        <position position="351"/>
    </location>
</feature>
<dbReference type="InterPro" id="IPR050979">
    <property type="entry name" value="LD-transpeptidase"/>
</dbReference>
<evidence type="ECO:0000256" key="5">
    <source>
        <dbReference type="ARBA" id="ARBA00023315"/>
    </source>
</evidence>
<evidence type="ECO:0000256" key="7">
    <source>
        <dbReference type="PROSITE-ProRule" id="PRU01373"/>
    </source>
</evidence>
<dbReference type="PROSITE" id="PS52029">
    <property type="entry name" value="LD_TPASE"/>
    <property type="match status" value="1"/>
</dbReference>
<comment type="caution">
    <text evidence="11">The sequence shown here is derived from an EMBL/GenBank/DDBJ whole genome shotgun (WGS) entry which is preliminary data.</text>
</comment>
<dbReference type="InterPro" id="IPR005490">
    <property type="entry name" value="LD_TPept_cat_dom"/>
</dbReference>
<dbReference type="InterPro" id="IPR038063">
    <property type="entry name" value="Transpep_catalytic_dom"/>
</dbReference>
<dbReference type="Gene3D" id="2.60.40.3780">
    <property type="match status" value="1"/>
</dbReference>
<feature type="chain" id="PRO_5045925324" evidence="9">
    <location>
        <begin position="40"/>
        <end position="422"/>
    </location>
</feature>
<dbReference type="CDD" id="cd16913">
    <property type="entry name" value="YkuD_like"/>
    <property type="match status" value="1"/>
</dbReference>
<evidence type="ECO:0000313" key="11">
    <source>
        <dbReference type="EMBL" id="MEX0426373.1"/>
    </source>
</evidence>
<keyword evidence="5" id="KW-0012">Acyltransferase</keyword>
<evidence type="ECO:0000256" key="2">
    <source>
        <dbReference type="ARBA" id="ARBA00022679"/>
    </source>
</evidence>
<dbReference type="Proteomes" id="UP001556631">
    <property type="component" value="Unassembled WGS sequence"/>
</dbReference>
<keyword evidence="2" id="KW-0808">Transferase</keyword>
<dbReference type="PANTHER" id="PTHR30582">
    <property type="entry name" value="L,D-TRANSPEPTIDASE"/>
    <property type="match status" value="1"/>
</dbReference>
<evidence type="ECO:0000313" key="12">
    <source>
        <dbReference type="Proteomes" id="UP001556631"/>
    </source>
</evidence>
<keyword evidence="9" id="KW-0732">Signal</keyword>
<dbReference type="CDD" id="cd13432">
    <property type="entry name" value="LDT_IgD_like_2"/>
    <property type="match status" value="1"/>
</dbReference>
<keyword evidence="4 7" id="KW-0573">Peptidoglycan synthesis</keyword>
<dbReference type="SUPFAM" id="SSF141523">
    <property type="entry name" value="L,D-transpeptidase catalytic domain-like"/>
    <property type="match status" value="1"/>
</dbReference>
<evidence type="ECO:0000256" key="3">
    <source>
        <dbReference type="ARBA" id="ARBA00022960"/>
    </source>
</evidence>
<feature type="domain" description="L,D-TPase catalytic" evidence="10">
    <location>
        <begin position="267"/>
        <end position="393"/>
    </location>
</feature>
<dbReference type="Gene3D" id="2.60.40.3710">
    <property type="match status" value="1"/>
</dbReference>
<protein>
    <submittedName>
        <fullName evidence="11">Ig-like domain-containing protein</fullName>
    </submittedName>
</protein>
<dbReference type="Pfam" id="PF17964">
    <property type="entry name" value="Big_10"/>
    <property type="match status" value="1"/>
</dbReference>
<sequence>MTLVRRPRRHVPTSARRSGRAAALVVAVSAALALSGCGAAGSGSPDAGPAAVGSAGDADATTSASPAVPAVSVRANVKRGAHDVAVDKVVTLTAKNGTFEDVVVSAAKGARIAGKLSADRTTWTASQLLEPGTTYTIASTAVDTDGKVAKNRSRFATKALTLDEQTYPSVAPLNGETVGVGMPVIVTFDVPVTNKASFEKHMHVTSTPSQPGSWYWLSDKEAHWRPKTYWKAGTKVDVKVDVNSVAAGGGIYGQEDRDVSFHVGDAHIYRVNAQTDQMKVFSNGKLLRTIPVTTGKPGFTTRSGVKVIIEKFPVKRMNSETIGIGKNDPNYYDIDDVQWAMRMTYSGEFLHAAPWSVGSQGYANVSHGCTGMSTANADWLYHMSRRGDVVETTGTDRSMEFSNGYGDWNMSWASYRKGSALS</sequence>
<comment type="pathway">
    <text evidence="1 7">Cell wall biogenesis; peptidoglycan biosynthesis.</text>
</comment>
<keyword evidence="3 7" id="KW-0133">Cell shape</keyword>
<evidence type="ECO:0000256" key="6">
    <source>
        <dbReference type="ARBA" id="ARBA00023316"/>
    </source>
</evidence>
<keyword evidence="6 7" id="KW-0961">Cell wall biogenesis/degradation</keyword>